<name>A0ABQ8TKW8_PERAM</name>
<protein>
    <recommendedName>
        <fullName evidence="3">Reverse transcriptase domain-containing protein</fullName>
    </recommendedName>
</protein>
<dbReference type="EMBL" id="JAJSOF020000005">
    <property type="protein sequence ID" value="KAJ4447235.1"/>
    <property type="molecule type" value="Genomic_DNA"/>
</dbReference>
<accession>A0ABQ8TKW8</accession>
<keyword evidence="2" id="KW-1185">Reference proteome</keyword>
<evidence type="ECO:0000313" key="1">
    <source>
        <dbReference type="EMBL" id="KAJ4447235.1"/>
    </source>
</evidence>
<dbReference type="Proteomes" id="UP001148838">
    <property type="component" value="Unassembled WGS sequence"/>
</dbReference>
<sequence>MYQNAANKICNIACDCKKLQTERNMIYMKNLFRDFQGHVRFSDSVSVQLPTTCNNIRLLSIFSRYKSWIDIYYEWDIIIQDWRQTRHGFIPINRNLQLDALLFADDLVLIASTEDDLQYSVHNLNKDLPNRKTNVRNVINLVDKFRATECTERKKSEVQLQYRIAMYYKIHSQYLKRKSFSVI</sequence>
<gene>
    <name evidence="1" type="ORF">ANN_09239</name>
</gene>
<evidence type="ECO:0000313" key="2">
    <source>
        <dbReference type="Proteomes" id="UP001148838"/>
    </source>
</evidence>
<proteinExistence type="predicted"/>
<comment type="caution">
    <text evidence="1">The sequence shown here is derived from an EMBL/GenBank/DDBJ whole genome shotgun (WGS) entry which is preliminary data.</text>
</comment>
<organism evidence="1 2">
    <name type="scientific">Periplaneta americana</name>
    <name type="common">American cockroach</name>
    <name type="synonym">Blatta americana</name>
    <dbReference type="NCBI Taxonomy" id="6978"/>
    <lineage>
        <taxon>Eukaryota</taxon>
        <taxon>Metazoa</taxon>
        <taxon>Ecdysozoa</taxon>
        <taxon>Arthropoda</taxon>
        <taxon>Hexapoda</taxon>
        <taxon>Insecta</taxon>
        <taxon>Pterygota</taxon>
        <taxon>Neoptera</taxon>
        <taxon>Polyneoptera</taxon>
        <taxon>Dictyoptera</taxon>
        <taxon>Blattodea</taxon>
        <taxon>Blattoidea</taxon>
        <taxon>Blattidae</taxon>
        <taxon>Blattinae</taxon>
        <taxon>Periplaneta</taxon>
    </lineage>
</organism>
<reference evidence="1 2" key="1">
    <citation type="journal article" date="2022" name="Allergy">
        <title>Genome assembly and annotation of Periplaneta americana reveal a comprehensive cockroach allergen profile.</title>
        <authorList>
            <person name="Wang L."/>
            <person name="Xiong Q."/>
            <person name="Saelim N."/>
            <person name="Wang L."/>
            <person name="Nong W."/>
            <person name="Wan A.T."/>
            <person name="Shi M."/>
            <person name="Liu X."/>
            <person name="Cao Q."/>
            <person name="Hui J.H.L."/>
            <person name="Sookrung N."/>
            <person name="Leung T.F."/>
            <person name="Tungtrongchitr A."/>
            <person name="Tsui S.K.W."/>
        </authorList>
    </citation>
    <scope>NUCLEOTIDE SEQUENCE [LARGE SCALE GENOMIC DNA]</scope>
    <source>
        <strain evidence="1">PWHHKU_190912</strain>
    </source>
</reference>
<evidence type="ECO:0008006" key="3">
    <source>
        <dbReference type="Google" id="ProtNLM"/>
    </source>
</evidence>